<dbReference type="GO" id="GO:0016740">
    <property type="term" value="F:transferase activity"/>
    <property type="evidence" value="ECO:0007669"/>
    <property type="project" value="UniProtKB-KW"/>
</dbReference>
<name>A0A2H5F1K0_9RHOB</name>
<feature type="domain" description="Glycosyl transferase family 25" evidence="1">
    <location>
        <begin position="13"/>
        <end position="183"/>
    </location>
</feature>
<sequence length="276" mass="31279">MILLPQSGQKLAVYLINMDGAVDRLAAMRAKLEQVGIGFQRIPGVNGKAIEFPIPEFSEWSYRYLHGRRRTPTEVGCYLSHIDCTRAFLDSDADLALILEDDASFQPEFLDTLDRAAAQRQGWNLLRLTTVSKGRKYPVRDLGNGHSIAIALTREKGSGAYVIDRSAARWFVQKLVPMRLAWDIAYDLEYFAGLKASFIEPPVASQISDEESQVQRGLSIYKLPRWRYFTVLPYRFWLELNRVIWRGGRLLRAKLFDRAAAGTAGRDARANPPQEG</sequence>
<reference evidence="2 3" key="1">
    <citation type="journal article" date="2013" name="Antonie Van Leeuwenhoek">
        <title>Paracoccus zhejiangensis sp. nov., isolated from activated sludge in wastewater-treatment system.</title>
        <authorList>
            <person name="Wu Z.G."/>
            <person name="Zhang D.F."/>
            <person name="Liu Y.L."/>
            <person name="Wang F."/>
            <person name="Jiang X."/>
            <person name="Li C."/>
            <person name="Li S.P."/>
            <person name="Hong Q."/>
            <person name="Li W.J."/>
        </authorList>
    </citation>
    <scope>NUCLEOTIDE SEQUENCE [LARGE SCALE GENOMIC DNA]</scope>
    <source>
        <strain evidence="2 3">J6</strain>
    </source>
</reference>
<dbReference type="InterPro" id="IPR002654">
    <property type="entry name" value="Glyco_trans_25"/>
</dbReference>
<evidence type="ECO:0000259" key="1">
    <source>
        <dbReference type="Pfam" id="PF01755"/>
    </source>
</evidence>
<proteinExistence type="predicted"/>
<accession>A0A2H5F1K0</accession>
<dbReference type="Pfam" id="PF01755">
    <property type="entry name" value="Glyco_transf_25"/>
    <property type="match status" value="1"/>
</dbReference>
<dbReference type="EMBL" id="CP025430">
    <property type="protein sequence ID" value="AUH65424.1"/>
    <property type="molecule type" value="Genomic_DNA"/>
</dbReference>
<keyword evidence="3" id="KW-1185">Reference proteome</keyword>
<gene>
    <name evidence="2" type="ORF">CX676_15670</name>
</gene>
<evidence type="ECO:0000313" key="2">
    <source>
        <dbReference type="EMBL" id="AUH65424.1"/>
    </source>
</evidence>
<dbReference type="KEGG" id="pzh:CX676_15670"/>
<protein>
    <submittedName>
        <fullName evidence="2">Glycosyl transferase</fullName>
    </submittedName>
</protein>
<dbReference type="AlphaFoldDB" id="A0A2H5F1K0"/>
<dbReference type="OrthoDB" id="259382at2"/>
<dbReference type="CDD" id="cd06532">
    <property type="entry name" value="Glyco_transf_25"/>
    <property type="match status" value="1"/>
</dbReference>
<organism evidence="2 3">
    <name type="scientific">Paracoccus zhejiangensis</name>
    <dbReference type="NCBI Taxonomy" id="1077935"/>
    <lineage>
        <taxon>Bacteria</taxon>
        <taxon>Pseudomonadati</taxon>
        <taxon>Pseudomonadota</taxon>
        <taxon>Alphaproteobacteria</taxon>
        <taxon>Rhodobacterales</taxon>
        <taxon>Paracoccaceae</taxon>
        <taxon>Paracoccus</taxon>
    </lineage>
</organism>
<dbReference type="Proteomes" id="UP000234530">
    <property type="component" value="Chromosome"/>
</dbReference>
<keyword evidence="2" id="KW-0808">Transferase</keyword>
<evidence type="ECO:0000313" key="3">
    <source>
        <dbReference type="Proteomes" id="UP000234530"/>
    </source>
</evidence>